<dbReference type="KEGG" id="trr:M419DRAFT_41584"/>
<dbReference type="Proteomes" id="UP000024376">
    <property type="component" value="Unassembled WGS sequence"/>
</dbReference>
<gene>
    <name evidence="4" type="ORF">M419DRAFT_41584</name>
</gene>
<keyword evidence="1" id="KW-0677">Repeat</keyword>
<organism evidence="4 5">
    <name type="scientific">Hypocrea jecorina (strain ATCC 56765 / BCRC 32924 / NRRL 11460 / Rut C-30)</name>
    <name type="common">Trichoderma reesei</name>
    <dbReference type="NCBI Taxonomy" id="1344414"/>
    <lineage>
        <taxon>Eukaryota</taxon>
        <taxon>Fungi</taxon>
        <taxon>Dikarya</taxon>
        <taxon>Ascomycota</taxon>
        <taxon>Pezizomycotina</taxon>
        <taxon>Sordariomycetes</taxon>
        <taxon>Hypocreomycetidae</taxon>
        <taxon>Hypocreales</taxon>
        <taxon>Hypocreaceae</taxon>
        <taxon>Trichoderma</taxon>
    </lineage>
</organism>
<dbReference type="AlphaFoldDB" id="A0A024S2V4"/>
<feature type="non-terminal residue" evidence="4">
    <location>
        <position position="341"/>
    </location>
</feature>
<dbReference type="InterPro" id="IPR054471">
    <property type="entry name" value="GPIID_WHD"/>
</dbReference>
<dbReference type="Pfam" id="PF22939">
    <property type="entry name" value="WHD_GPIID"/>
    <property type="match status" value="1"/>
</dbReference>
<sequence>LDYLLPRYRERGAKLFESFDALWEIFMTVAADQSTGHKYCIIDALDECDRGSQEVLLRQFHDTFDGNRDLNLHILVTSRPYSEIQEYLGQFLNTDLAIFPNAARDIETCIEEKLAKLSQRKHYTQKLKDQIRDLLRYKAEGTFLWIGLACKELESVPSKDALKLLQDMPKGLHSLYQRLLDTALAQSPEPNIIKRILSFVVVALRPLSVDELSSACELHQDETDMETRLQFTREHVASCRLMVKIQDDKILLLHRSVKDFLTGASSGCFVNTLDANADVACRCVDLLVDDFHEIIDPDDDLVAYAIRSWFIHARNAQSSFQVRESHIEFFKVESRCRDRWL</sequence>
<dbReference type="InterPro" id="IPR056884">
    <property type="entry name" value="NPHP3-like_N"/>
</dbReference>
<reference evidence="5" key="1">
    <citation type="journal article" date="2013" name="Ind. Biotechnol.">
        <title>Comparative genomics analysis of Trichoderma reesei strains.</title>
        <authorList>
            <person name="Koike H."/>
            <person name="Aerts A."/>
            <person name="LaButti K."/>
            <person name="Grigoriev I.V."/>
            <person name="Baker S.E."/>
        </authorList>
    </citation>
    <scope>NUCLEOTIDE SEQUENCE [LARGE SCALE GENOMIC DNA]</scope>
    <source>
        <strain evidence="5">ATCC 56765 / BCRC 32924 / NRRL 11460 / Rut C-30</strain>
    </source>
</reference>
<feature type="domain" description="GPI inositol-deacylase winged helix" evidence="2">
    <location>
        <begin position="191"/>
        <end position="263"/>
    </location>
</feature>
<feature type="domain" description="Nephrocystin 3-like N-terminal" evidence="3">
    <location>
        <begin position="6"/>
        <end position="79"/>
    </location>
</feature>
<accession>A0A024S2V4</accession>
<evidence type="ECO:0008006" key="6">
    <source>
        <dbReference type="Google" id="ProtNLM"/>
    </source>
</evidence>
<dbReference type="EMBL" id="KI911155">
    <property type="protein sequence ID" value="ETR99709.1"/>
    <property type="molecule type" value="Genomic_DNA"/>
</dbReference>
<dbReference type="Pfam" id="PF24883">
    <property type="entry name" value="NPHP3_N"/>
    <property type="match status" value="1"/>
</dbReference>
<evidence type="ECO:0000259" key="3">
    <source>
        <dbReference type="Pfam" id="PF24883"/>
    </source>
</evidence>
<evidence type="ECO:0000256" key="1">
    <source>
        <dbReference type="ARBA" id="ARBA00022737"/>
    </source>
</evidence>
<feature type="non-terminal residue" evidence="4">
    <location>
        <position position="1"/>
    </location>
</feature>
<dbReference type="OrthoDB" id="4894031at2759"/>
<dbReference type="PANTHER" id="PTHR10039:SF14">
    <property type="entry name" value="NACHT DOMAIN-CONTAINING PROTEIN"/>
    <property type="match status" value="1"/>
</dbReference>
<dbReference type="PANTHER" id="PTHR10039">
    <property type="entry name" value="AMELOGENIN"/>
    <property type="match status" value="1"/>
</dbReference>
<evidence type="ECO:0000259" key="2">
    <source>
        <dbReference type="Pfam" id="PF22939"/>
    </source>
</evidence>
<protein>
    <recommendedName>
        <fullName evidence="6">NACHT domain-containing protein</fullName>
    </recommendedName>
</protein>
<evidence type="ECO:0000313" key="5">
    <source>
        <dbReference type="Proteomes" id="UP000024376"/>
    </source>
</evidence>
<dbReference type="HOGENOM" id="CLU_815272_0_0_1"/>
<proteinExistence type="predicted"/>
<evidence type="ECO:0000313" key="4">
    <source>
        <dbReference type="EMBL" id="ETR99709.1"/>
    </source>
</evidence>
<name>A0A024S2V4_HYPJR</name>